<dbReference type="InterPro" id="IPR009000">
    <property type="entry name" value="Transl_B-barrel_sf"/>
</dbReference>
<dbReference type="PROSITE" id="PS51722">
    <property type="entry name" value="G_TR_2"/>
    <property type="match status" value="1"/>
</dbReference>
<feature type="domain" description="Tr-type G" evidence="8">
    <location>
        <begin position="4"/>
        <end position="175"/>
    </location>
</feature>
<evidence type="ECO:0000256" key="2">
    <source>
        <dbReference type="ARBA" id="ARBA00015953"/>
    </source>
</evidence>
<dbReference type="GO" id="GO:0005737">
    <property type="term" value="C:cytoplasm"/>
    <property type="evidence" value="ECO:0007669"/>
    <property type="project" value="UniProtKB-SubCell"/>
</dbReference>
<dbReference type="Gene3D" id="1.10.10.10">
    <property type="entry name" value="Winged helix-like DNA-binding domain superfamily/Winged helix DNA-binding domain"/>
    <property type="match status" value="1"/>
</dbReference>
<dbReference type="NCBIfam" id="TIGR00231">
    <property type="entry name" value="small_GTP"/>
    <property type="match status" value="1"/>
</dbReference>
<dbReference type="PANTHER" id="PTHR43721">
    <property type="entry name" value="ELONGATION FACTOR TU-RELATED"/>
    <property type="match status" value="1"/>
</dbReference>
<evidence type="ECO:0000256" key="7">
    <source>
        <dbReference type="ARBA" id="ARBA00031615"/>
    </source>
</evidence>
<keyword evidence="3" id="KW-0963">Cytoplasm</keyword>
<dbReference type="Gene3D" id="2.40.30.10">
    <property type="entry name" value="Translation factors"/>
    <property type="match status" value="1"/>
</dbReference>
<dbReference type="InterPro" id="IPR004161">
    <property type="entry name" value="EFTu-like_2"/>
</dbReference>
<reference evidence="9 10" key="1">
    <citation type="submission" date="2020-10" db="EMBL/GenBank/DDBJ databases">
        <title>Campylobacter and Helicobacter PacBio genomes.</title>
        <authorList>
            <person name="Lane C."/>
        </authorList>
    </citation>
    <scope>NUCLEOTIDE SEQUENCE [LARGE SCALE GENOMIC DNA]</scope>
    <source>
        <strain evidence="9 10">2016D-0077</strain>
    </source>
</reference>
<dbReference type="InterPro" id="IPR015191">
    <property type="entry name" value="SelB_WHD4"/>
</dbReference>
<dbReference type="InterPro" id="IPR050055">
    <property type="entry name" value="EF-Tu_GTPase"/>
</dbReference>
<dbReference type="Pfam" id="PF09107">
    <property type="entry name" value="WHD_3rd_SelB"/>
    <property type="match status" value="1"/>
</dbReference>
<evidence type="ECO:0000259" key="8">
    <source>
        <dbReference type="PROSITE" id="PS51722"/>
    </source>
</evidence>
<dbReference type="GO" id="GO:0003723">
    <property type="term" value="F:RNA binding"/>
    <property type="evidence" value="ECO:0007669"/>
    <property type="project" value="InterPro"/>
</dbReference>
<dbReference type="GO" id="GO:0003746">
    <property type="term" value="F:translation elongation factor activity"/>
    <property type="evidence" value="ECO:0007669"/>
    <property type="project" value="UniProtKB-KW"/>
</dbReference>
<keyword evidence="5" id="KW-0342">GTP-binding</keyword>
<accession>A0A7M1LHT7</accession>
<dbReference type="AlphaFoldDB" id="A0A7M1LHT7"/>
<name>A0A7M1LHT7_9BACT</name>
<keyword evidence="10" id="KW-1185">Reference proteome</keyword>
<dbReference type="GO" id="GO:0005525">
    <property type="term" value="F:GTP binding"/>
    <property type="evidence" value="ECO:0007669"/>
    <property type="project" value="UniProtKB-KW"/>
</dbReference>
<dbReference type="InterPro" id="IPR000795">
    <property type="entry name" value="T_Tr_GTP-bd_dom"/>
</dbReference>
<evidence type="ECO:0000256" key="4">
    <source>
        <dbReference type="ARBA" id="ARBA00022917"/>
    </source>
</evidence>
<dbReference type="SUPFAM" id="SSF50447">
    <property type="entry name" value="Translation proteins"/>
    <property type="match status" value="1"/>
</dbReference>
<dbReference type="RefSeq" id="WP_034971346.1">
    <property type="nucleotide sequence ID" value="NZ_CP053842.1"/>
</dbReference>
<organism evidence="9 10">
    <name type="scientific">Campylobacter corcagiensis</name>
    <dbReference type="NCBI Taxonomy" id="1448857"/>
    <lineage>
        <taxon>Bacteria</taxon>
        <taxon>Pseudomonadati</taxon>
        <taxon>Campylobacterota</taxon>
        <taxon>Epsilonproteobacteria</taxon>
        <taxon>Campylobacterales</taxon>
        <taxon>Campylobacteraceae</taxon>
        <taxon>Campylobacter</taxon>
    </lineage>
</organism>
<dbReference type="Proteomes" id="UP000594749">
    <property type="component" value="Chromosome"/>
</dbReference>
<protein>
    <recommendedName>
        <fullName evidence="2">Selenocysteine-specific elongation factor</fullName>
    </recommendedName>
    <alternativeName>
        <fullName evidence="7">SelB translation factor</fullName>
    </alternativeName>
</protein>
<evidence type="ECO:0000256" key="3">
    <source>
        <dbReference type="ARBA" id="ARBA00022490"/>
    </source>
</evidence>
<dbReference type="OrthoDB" id="9803139at2"/>
<sequence length="608" mass="68125">MSKTSSIIIGTSGHIDHGKTALIKALNGVDGDRMESEKERGITIDLSFSNLKKGDQNIAFIDVPGHENLVKTMISGAYAFDACLLVVASDDSLMPQTKEHIEILSLLNVKSIILCITKCDLTTKDRQDAVEAEVNDEISKYKNLSILETFRVSIKDELSINELRNYLFTITPKPRDISPLTRYYIDRVFSVKGAGTVVTGSLIEGVIRKNEKLHLLDVDKQTTVKSIEVHDDQREFVESPNRVALNLSNLSVNSIKKGFILSKKGFFRGFKEADCLFHGEISHKEEIVFCVGSKQSAAKALILSSKDNSSFITFKFNETMFLKFNEPFVVLSNSRVIGGGRILNPVLEPLKKNNKTKLLLALMNENFKDAFEILTASHKHGFGLISSFQRFNLSHEDALNIAEKINGVFVDKKGLCIYQNEAINDLKDIVKFIISKNPLAIFSANSISLRVNWASEDFSQFVLDELYNKGVVDKNGSLFVKKGVSFDEIERSLNSKILDILSNAGLTPDAPYNIYDSLDIDRQSGDNAFKALTNSKKIVRLAHNLFVTTENLNLAMRKIREIIKKDGFANVKNVKDELNFSRKFAIAYLEYLDKFDDIAKNGDNRVFA</sequence>
<dbReference type="Pfam" id="PF03144">
    <property type="entry name" value="GTP_EFTU_D2"/>
    <property type="match status" value="1"/>
</dbReference>
<dbReference type="CDD" id="cd04171">
    <property type="entry name" value="SelB"/>
    <property type="match status" value="1"/>
</dbReference>
<keyword evidence="9" id="KW-0251">Elongation factor</keyword>
<dbReference type="InterPro" id="IPR027417">
    <property type="entry name" value="P-loop_NTPase"/>
</dbReference>
<keyword evidence="5" id="KW-0547">Nucleotide-binding</keyword>
<comment type="function">
    <text evidence="6">Translation factor necessary for the incorporation of selenocysteine into proteins. It probably replaces EF-Tu for the insertion of selenocysteine directed by the UGA codon. SelB binds GTP and GDP.</text>
</comment>
<dbReference type="EMBL" id="CP063078">
    <property type="protein sequence ID" value="QOQ88147.1"/>
    <property type="molecule type" value="Genomic_DNA"/>
</dbReference>
<dbReference type="InterPro" id="IPR036388">
    <property type="entry name" value="WH-like_DNA-bd_sf"/>
</dbReference>
<proteinExistence type="predicted"/>
<evidence type="ECO:0000256" key="6">
    <source>
        <dbReference type="ARBA" id="ARBA00025526"/>
    </source>
</evidence>
<gene>
    <name evidence="9" type="primary">selB</name>
    <name evidence="9" type="ORF">IMC76_04465</name>
</gene>
<dbReference type="GO" id="GO:0001514">
    <property type="term" value="P:selenocysteine incorporation"/>
    <property type="evidence" value="ECO:0007669"/>
    <property type="project" value="InterPro"/>
</dbReference>
<dbReference type="InterPro" id="IPR004535">
    <property type="entry name" value="Transl_elong_SelB"/>
</dbReference>
<dbReference type="InterPro" id="IPR005225">
    <property type="entry name" value="Small_GTP-bd"/>
</dbReference>
<dbReference type="InterPro" id="IPR036390">
    <property type="entry name" value="WH_DNA-bd_sf"/>
</dbReference>
<dbReference type="PROSITE" id="PS00301">
    <property type="entry name" value="G_TR_1"/>
    <property type="match status" value="1"/>
</dbReference>
<dbReference type="Pfam" id="PF00009">
    <property type="entry name" value="GTP_EFTU"/>
    <property type="match status" value="1"/>
</dbReference>
<keyword evidence="4" id="KW-0648">Protein biosynthesis</keyword>
<dbReference type="NCBIfam" id="TIGR00475">
    <property type="entry name" value="selB"/>
    <property type="match status" value="1"/>
</dbReference>
<dbReference type="Gene3D" id="1.10.10.2770">
    <property type="match status" value="1"/>
</dbReference>
<evidence type="ECO:0000256" key="5">
    <source>
        <dbReference type="ARBA" id="ARBA00023134"/>
    </source>
</evidence>
<dbReference type="InterPro" id="IPR031157">
    <property type="entry name" value="G_TR_CS"/>
</dbReference>
<dbReference type="SUPFAM" id="SSF46785">
    <property type="entry name" value="Winged helix' DNA-binding domain"/>
    <property type="match status" value="1"/>
</dbReference>
<dbReference type="GO" id="GO:0003924">
    <property type="term" value="F:GTPase activity"/>
    <property type="evidence" value="ECO:0007669"/>
    <property type="project" value="InterPro"/>
</dbReference>
<evidence type="ECO:0000313" key="10">
    <source>
        <dbReference type="Proteomes" id="UP000594749"/>
    </source>
</evidence>
<dbReference type="Gene3D" id="3.40.50.300">
    <property type="entry name" value="P-loop containing nucleotide triphosphate hydrolases"/>
    <property type="match status" value="1"/>
</dbReference>
<evidence type="ECO:0000256" key="1">
    <source>
        <dbReference type="ARBA" id="ARBA00004496"/>
    </source>
</evidence>
<comment type="subcellular location">
    <subcellularLocation>
        <location evidence="1">Cytoplasm</location>
    </subcellularLocation>
</comment>
<evidence type="ECO:0000313" key="9">
    <source>
        <dbReference type="EMBL" id="QOQ88147.1"/>
    </source>
</evidence>
<dbReference type="PANTHER" id="PTHR43721:SF9">
    <property type="entry name" value="GTP-BINDING PROTEIN 1"/>
    <property type="match status" value="1"/>
</dbReference>
<dbReference type="SUPFAM" id="SSF52540">
    <property type="entry name" value="P-loop containing nucleoside triphosphate hydrolases"/>
    <property type="match status" value="1"/>
</dbReference>